<dbReference type="InterPro" id="IPR050797">
    <property type="entry name" value="Carb_Metab_Trans_Reg"/>
</dbReference>
<organism evidence="4 5">
    <name type="scientific">Tuber aestivum</name>
    <name type="common">summer truffle</name>
    <dbReference type="NCBI Taxonomy" id="59557"/>
    <lineage>
        <taxon>Eukaryota</taxon>
        <taxon>Fungi</taxon>
        <taxon>Dikarya</taxon>
        <taxon>Ascomycota</taxon>
        <taxon>Pezizomycotina</taxon>
        <taxon>Pezizomycetes</taxon>
        <taxon>Pezizales</taxon>
        <taxon>Tuberaceae</taxon>
        <taxon>Tuber</taxon>
    </lineage>
</organism>
<dbReference type="PROSITE" id="PS50048">
    <property type="entry name" value="ZN2_CY6_FUNGAL_2"/>
    <property type="match status" value="1"/>
</dbReference>
<feature type="region of interest" description="Disordered" evidence="2">
    <location>
        <begin position="82"/>
        <end position="177"/>
    </location>
</feature>
<reference evidence="4" key="1">
    <citation type="submission" date="2015-10" db="EMBL/GenBank/DDBJ databases">
        <authorList>
            <person name="Regsiter A."/>
            <person name="william w."/>
        </authorList>
    </citation>
    <scope>NUCLEOTIDE SEQUENCE</scope>
    <source>
        <strain evidence="4">Montdore</strain>
    </source>
</reference>
<dbReference type="SMART" id="SM00066">
    <property type="entry name" value="GAL4"/>
    <property type="match status" value="1"/>
</dbReference>
<protein>
    <recommendedName>
        <fullName evidence="3">Zn(2)-C6 fungal-type domain-containing protein</fullName>
    </recommendedName>
</protein>
<evidence type="ECO:0000313" key="5">
    <source>
        <dbReference type="Proteomes" id="UP001412239"/>
    </source>
</evidence>
<proteinExistence type="predicted"/>
<evidence type="ECO:0000256" key="1">
    <source>
        <dbReference type="ARBA" id="ARBA00023242"/>
    </source>
</evidence>
<keyword evidence="5" id="KW-1185">Reference proteome</keyword>
<evidence type="ECO:0000313" key="4">
    <source>
        <dbReference type="EMBL" id="CUS13879.1"/>
    </source>
</evidence>
<gene>
    <name evidence="4" type="ORF">GSTUAT00002090001</name>
</gene>
<keyword evidence="1" id="KW-0539">Nucleus</keyword>
<dbReference type="Pfam" id="PF00172">
    <property type="entry name" value="Zn_clus"/>
    <property type="match status" value="1"/>
</dbReference>
<dbReference type="GO" id="GO:0008270">
    <property type="term" value="F:zinc ion binding"/>
    <property type="evidence" value="ECO:0007669"/>
    <property type="project" value="InterPro"/>
</dbReference>
<feature type="domain" description="Zn(2)-C6 fungal-type" evidence="3">
    <location>
        <begin position="42"/>
        <end position="80"/>
    </location>
</feature>
<dbReference type="AlphaFoldDB" id="A0A292Q265"/>
<name>A0A292Q265_9PEZI</name>
<accession>A0A292Q265</accession>
<dbReference type="GO" id="GO:0000981">
    <property type="term" value="F:DNA-binding transcription factor activity, RNA polymerase II-specific"/>
    <property type="evidence" value="ECO:0007669"/>
    <property type="project" value="InterPro"/>
</dbReference>
<evidence type="ECO:0000259" key="3">
    <source>
        <dbReference type="PROSITE" id="PS50048"/>
    </source>
</evidence>
<dbReference type="Gene3D" id="4.10.240.10">
    <property type="entry name" value="Zn(2)-C6 fungal-type DNA-binding domain"/>
    <property type="match status" value="1"/>
</dbReference>
<feature type="compositionally biased region" description="Polar residues" evidence="2">
    <location>
        <begin position="138"/>
        <end position="147"/>
    </location>
</feature>
<dbReference type="InterPro" id="IPR001138">
    <property type="entry name" value="Zn2Cys6_DnaBD"/>
</dbReference>
<dbReference type="Proteomes" id="UP001412239">
    <property type="component" value="Unassembled WGS sequence"/>
</dbReference>
<feature type="compositionally biased region" description="Low complexity" evidence="2">
    <location>
        <begin position="99"/>
        <end position="122"/>
    </location>
</feature>
<dbReference type="SUPFAM" id="SSF57701">
    <property type="entry name" value="Zn2/Cys6 DNA-binding domain"/>
    <property type="match status" value="1"/>
</dbReference>
<dbReference type="PANTHER" id="PTHR31668">
    <property type="entry name" value="GLUCOSE TRANSPORT TRANSCRIPTION REGULATOR RGT1-RELATED-RELATED"/>
    <property type="match status" value="1"/>
</dbReference>
<evidence type="ECO:0000256" key="2">
    <source>
        <dbReference type="SAM" id="MobiDB-lite"/>
    </source>
</evidence>
<dbReference type="InterPro" id="IPR036864">
    <property type="entry name" value="Zn2-C6_fun-type_DNA-bd_sf"/>
</dbReference>
<sequence length="391" mass="42286">MPAPAKRSFTSPNMPRQDGTGGIPYSTDKRRNKLGYHRTSVACGHCRRRKIRCMAPSDSTSGCSAGRCSNCIRLKKDCNFYPVENTDRRPKSPQKPKTPSDNNNDGGSVGSSPSPGSGQGQVHRNPGEFSESVPATPASEQPVSNIEDNYRPNGDPELPPRIPISQSASASRRSSMTRLNSGAEEAFVDAPWWVRPPHPEMRCLRNQYGSFEDLSGMYWQLNSPSVCGAHCPQHSLHSMTPLTAPESLDSYDGGIYSQGPSRMGSIDQGIGGVFGYTTTHSPEAVDFGAVPDLCSASASTASLTASISEASQYGAPGEPDYGQPYDMTQWVDQTSSGFHFDPESMVKEEEGVVMDARYLFSAEDGYSMNGHFHHLAHSGQHAGPIVKSDEE</sequence>
<feature type="region of interest" description="Disordered" evidence="2">
    <location>
        <begin position="1"/>
        <end position="33"/>
    </location>
</feature>
<dbReference type="CDD" id="cd00067">
    <property type="entry name" value="GAL4"/>
    <property type="match status" value="1"/>
</dbReference>
<dbReference type="EMBL" id="LN890966">
    <property type="protein sequence ID" value="CUS13879.1"/>
    <property type="molecule type" value="Genomic_DNA"/>
</dbReference>
<feature type="compositionally biased region" description="Low complexity" evidence="2">
    <location>
        <begin position="163"/>
        <end position="174"/>
    </location>
</feature>